<evidence type="ECO:0000313" key="1">
    <source>
        <dbReference type="EMBL" id="MFD1312486.1"/>
    </source>
</evidence>
<dbReference type="Pfam" id="PF19746">
    <property type="entry name" value="DUF6233"/>
    <property type="match status" value="1"/>
</dbReference>
<organism evidence="1 2">
    <name type="scientific">Streptomyces kaempferi</name>
    <dbReference type="NCBI Taxonomy" id="333725"/>
    <lineage>
        <taxon>Bacteria</taxon>
        <taxon>Bacillati</taxon>
        <taxon>Actinomycetota</taxon>
        <taxon>Actinomycetes</taxon>
        <taxon>Kitasatosporales</taxon>
        <taxon>Streptomycetaceae</taxon>
        <taxon>Streptomyces</taxon>
    </lineage>
</organism>
<dbReference type="RefSeq" id="WP_381240993.1">
    <property type="nucleotide sequence ID" value="NZ_JBHSKH010000085.1"/>
</dbReference>
<sequence>MLPDGQEVRGRLHARRQVEDGWLYQVGILVWQDGANGSAEPAEQRVWVLPAHARPVPGVSYEHVPTHRLSGNAASQERPPAWTLQYLPHRPKHPGATLLHVVGCTPSDRTLTREEALAALRQPRAAACIECDAARSLTPEQ</sequence>
<accession>A0ABW3XSB2</accession>
<dbReference type="InterPro" id="IPR046200">
    <property type="entry name" value="DUF6233"/>
</dbReference>
<gene>
    <name evidence="1" type="ORF">ACFQ5X_42755</name>
</gene>
<proteinExistence type="predicted"/>
<dbReference type="EMBL" id="JBHTMM010000121">
    <property type="protein sequence ID" value="MFD1312486.1"/>
    <property type="molecule type" value="Genomic_DNA"/>
</dbReference>
<dbReference type="Proteomes" id="UP001597058">
    <property type="component" value="Unassembled WGS sequence"/>
</dbReference>
<comment type="caution">
    <text evidence="1">The sequence shown here is derived from an EMBL/GenBank/DDBJ whole genome shotgun (WGS) entry which is preliminary data.</text>
</comment>
<evidence type="ECO:0000313" key="2">
    <source>
        <dbReference type="Proteomes" id="UP001597058"/>
    </source>
</evidence>
<reference evidence="2" key="1">
    <citation type="journal article" date="2019" name="Int. J. Syst. Evol. Microbiol.">
        <title>The Global Catalogue of Microorganisms (GCM) 10K type strain sequencing project: providing services to taxonomists for standard genome sequencing and annotation.</title>
        <authorList>
            <consortium name="The Broad Institute Genomics Platform"/>
            <consortium name="The Broad Institute Genome Sequencing Center for Infectious Disease"/>
            <person name="Wu L."/>
            <person name="Ma J."/>
        </authorList>
    </citation>
    <scope>NUCLEOTIDE SEQUENCE [LARGE SCALE GENOMIC DNA]</scope>
    <source>
        <strain evidence="2">CGMCC 4.7020</strain>
    </source>
</reference>
<name>A0ABW3XSB2_9ACTN</name>
<keyword evidence="2" id="KW-1185">Reference proteome</keyword>
<protein>
    <submittedName>
        <fullName evidence="1">DUF6233 domain-containing protein</fullName>
    </submittedName>
</protein>